<protein>
    <recommendedName>
        <fullName evidence="2">MACPF domain-containing protein</fullName>
    </recommendedName>
</protein>
<dbReference type="EMBL" id="HBFR01033738">
    <property type="protein sequence ID" value="CAD8897419.1"/>
    <property type="molecule type" value="Transcribed_RNA"/>
</dbReference>
<organism evidence="1">
    <name type="scientific">Corethron hystrix</name>
    <dbReference type="NCBI Taxonomy" id="216773"/>
    <lineage>
        <taxon>Eukaryota</taxon>
        <taxon>Sar</taxon>
        <taxon>Stramenopiles</taxon>
        <taxon>Ochrophyta</taxon>
        <taxon>Bacillariophyta</taxon>
        <taxon>Coscinodiscophyceae</taxon>
        <taxon>Corethrophycidae</taxon>
        <taxon>Corethrales</taxon>
        <taxon>Corethraceae</taxon>
        <taxon>Corethron</taxon>
    </lineage>
</organism>
<reference evidence="1" key="1">
    <citation type="submission" date="2021-01" db="EMBL/GenBank/DDBJ databases">
        <authorList>
            <person name="Corre E."/>
            <person name="Pelletier E."/>
            <person name="Niang G."/>
            <person name="Scheremetjew M."/>
            <person name="Finn R."/>
            <person name="Kale V."/>
            <person name="Holt S."/>
            <person name="Cochrane G."/>
            <person name="Meng A."/>
            <person name="Brown T."/>
            <person name="Cohen L."/>
        </authorList>
    </citation>
    <scope>NUCLEOTIDE SEQUENCE</scope>
    <source>
        <strain evidence="1">308</strain>
    </source>
</reference>
<name>A0A7S1BTC6_9STRA</name>
<evidence type="ECO:0008006" key="2">
    <source>
        <dbReference type="Google" id="ProtNLM"/>
    </source>
</evidence>
<accession>A0A7S1BTC6</accession>
<evidence type="ECO:0000313" key="1">
    <source>
        <dbReference type="EMBL" id="CAD8897419.1"/>
    </source>
</evidence>
<proteinExistence type="predicted"/>
<gene>
    <name evidence="1" type="ORF">CHYS00102_LOCUS24633</name>
</gene>
<sequence length="500" mass="55461">MTYKASICRLYIFVSITTYSLTTAVVLNDELVRDKNVLPSIGRGYAPSTGTFLSQCLLSDMNHVTTPTYDFSSNLVSIESTANFNQEISSLDKASHNFIGIVSGTVETKVDRSMGTSRESHFLIHHMSFDRYYASADETEMELAPDAIDLLTRQAFFNFFQVCGPGFVRSIRRKGEIGGVISYQSSSSSSSFSFTEEKSDSMNALITSSSSESKVERKETSSSFYESTDIRVAALGLSFRGLDSASIYVKSIIAYKSLILEVMEAMKNPFTGIVDSIEVIPWVNNAQFQANSGILITVETDTYEENSQVRKPMSTMIKKYNLAANAEMLAVIDGIVTDRSMFIDIVSGCLDELASYPSVVLTRKLVNHRGYESSSSISGTGDTIVAQDFHHMTGERLMELLHGQTTTLPATTLIDREYAKLLDYTLGFFLPCMDKLYEDDLGIANGKIMTTHWMSHAECEKIECQIPGALYIGGDCQRQILTVANDYRSLIDAYCLPDFE</sequence>
<dbReference type="AlphaFoldDB" id="A0A7S1BTC6"/>